<evidence type="ECO:0000256" key="3">
    <source>
        <dbReference type="ARBA" id="ARBA00022692"/>
    </source>
</evidence>
<evidence type="ECO:0000256" key="6">
    <source>
        <dbReference type="ARBA" id="ARBA00023315"/>
    </source>
</evidence>
<keyword evidence="2 7" id="KW-0808">Transferase</keyword>
<dbReference type="OrthoDB" id="331948at2759"/>
<dbReference type="RefSeq" id="XP_004029908.1">
    <property type="nucleotide sequence ID" value="XM_004029860.1"/>
</dbReference>
<dbReference type="EMBL" id="GL984219">
    <property type="protein sequence ID" value="EGR28672.1"/>
    <property type="molecule type" value="Genomic_DNA"/>
</dbReference>
<keyword evidence="6 7" id="KW-0012">Acyltransferase</keyword>
<dbReference type="eggNOG" id="KOG1311">
    <property type="taxonomic scope" value="Eukaryota"/>
</dbReference>
<dbReference type="GO" id="GO:0016020">
    <property type="term" value="C:membrane"/>
    <property type="evidence" value="ECO:0007669"/>
    <property type="project" value="UniProtKB-SubCell"/>
</dbReference>
<evidence type="ECO:0000256" key="1">
    <source>
        <dbReference type="ARBA" id="ARBA00004141"/>
    </source>
</evidence>
<organism evidence="9 10">
    <name type="scientific">Ichthyophthirius multifiliis</name>
    <name type="common">White spot disease agent</name>
    <name type="synonym">Ich</name>
    <dbReference type="NCBI Taxonomy" id="5932"/>
    <lineage>
        <taxon>Eukaryota</taxon>
        <taxon>Sar</taxon>
        <taxon>Alveolata</taxon>
        <taxon>Ciliophora</taxon>
        <taxon>Intramacronucleata</taxon>
        <taxon>Oligohymenophorea</taxon>
        <taxon>Hymenostomatida</taxon>
        <taxon>Ophryoglenina</taxon>
        <taxon>Ichthyophthirius</taxon>
    </lineage>
</organism>
<dbReference type="InterPro" id="IPR039859">
    <property type="entry name" value="PFA4/ZDH16/20/ERF2-like"/>
</dbReference>
<comment type="subcellular location">
    <subcellularLocation>
        <location evidence="1">Membrane</location>
        <topology evidence="1">Multi-pass membrane protein</topology>
    </subcellularLocation>
</comment>
<dbReference type="GeneID" id="14904769"/>
<feature type="transmembrane region" description="Helical" evidence="7">
    <location>
        <begin position="199"/>
        <end position="217"/>
    </location>
</feature>
<dbReference type="PROSITE" id="PS50216">
    <property type="entry name" value="DHHC"/>
    <property type="match status" value="1"/>
</dbReference>
<dbReference type="GO" id="GO:0019706">
    <property type="term" value="F:protein-cysteine S-palmitoyltransferase activity"/>
    <property type="evidence" value="ECO:0007669"/>
    <property type="project" value="UniProtKB-EC"/>
</dbReference>
<feature type="transmembrane region" description="Helical" evidence="7">
    <location>
        <begin position="137"/>
        <end position="164"/>
    </location>
</feature>
<proteinExistence type="inferred from homology"/>
<protein>
    <recommendedName>
        <fullName evidence="7">Palmitoyltransferase</fullName>
        <ecNumber evidence="7">2.3.1.225</ecNumber>
    </recommendedName>
</protein>
<evidence type="ECO:0000256" key="5">
    <source>
        <dbReference type="ARBA" id="ARBA00023136"/>
    </source>
</evidence>
<keyword evidence="4 7" id="KW-1133">Transmembrane helix</keyword>
<evidence type="ECO:0000256" key="7">
    <source>
        <dbReference type="RuleBase" id="RU079119"/>
    </source>
</evidence>
<reference evidence="9 10" key="1">
    <citation type="submission" date="2011-07" db="EMBL/GenBank/DDBJ databases">
        <authorList>
            <person name="Coyne R."/>
            <person name="Brami D."/>
            <person name="Johnson J."/>
            <person name="Hostetler J."/>
            <person name="Hannick L."/>
            <person name="Clark T."/>
            <person name="Cassidy-Hanley D."/>
            <person name="Inman J."/>
        </authorList>
    </citation>
    <scope>NUCLEOTIDE SEQUENCE [LARGE SCALE GENOMIC DNA]</scope>
    <source>
        <strain evidence="9 10">G5</strain>
    </source>
</reference>
<feature type="transmembrane region" description="Helical" evidence="7">
    <location>
        <begin position="170"/>
        <end position="192"/>
    </location>
</feature>
<comment type="domain">
    <text evidence="7">The DHHC domain is required for palmitoyltransferase activity.</text>
</comment>
<dbReference type="EC" id="2.3.1.225" evidence="7"/>
<comment type="similarity">
    <text evidence="7">Belongs to the DHHC palmitoyltransferase family.</text>
</comment>
<sequence>MEFLAKILQIITSIILISSFYNVYYNCLIIWFYSQDSFFHLDSIGLTFYILYIYLFILTCISYLKSCFSDPGYISKNIKPPLDLLDEKSINYCQKCIHKQWKPMRAHHCKTCKKCVFRMDHHCEWINNCVGIKNQKYFILFLAYAFFLSLFTLLLFIISASLYFYSCSSFYKALLQINMRKIVVNIFLYFFLFQIQNKLFQCIIFSLMAAFFMYFTLDFLQDQFESIKENQTTVESYKEKYGMPDSFMNLFKQIFGNNVISWFFPIQPQLNSNYMELIYTQNNIKTIIKENIQFPEQQFNDQTCGNYKEYQKYQVKY</sequence>
<evidence type="ECO:0000256" key="4">
    <source>
        <dbReference type="ARBA" id="ARBA00022989"/>
    </source>
</evidence>
<evidence type="ECO:0000313" key="9">
    <source>
        <dbReference type="EMBL" id="EGR28672.1"/>
    </source>
</evidence>
<dbReference type="InterPro" id="IPR001594">
    <property type="entry name" value="Palmitoyltrfase_DHHC"/>
</dbReference>
<dbReference type="InParanoid" id="G0R1H1"/>
<dbReference type="STRING" id="857967.G0R1H1"/>
<accession>G0R1H1</accession>
<feature type="domain" description="Palmitoyltransferase DHHC" evidence="8">
    <location>
        <begin position="88"/>
        <end position="239"/>
    </location>
</feature>
<dbReference type="Proteomes" id="UP000008983">
    <property type="component" value="Unassembled WGS sequence"/>
</dbReference>
<comment type="catalytic activity">
    <reaction evidence="7">
        <text>L-cysteinyl-[protein] + hexadecanoyl-CoA = S-hexadecanoyl-L-cysteinyl-[protein] + CoA</text>
        <dbReference type="Rhea" id="RHEA:36683"/>
        <dbReference type="Rhea" id="RHEA-COMP:10131"/>
        <dbReference type="Rhea" id="RHEA-COMP:11032"/>
        <dbReference type="ChEBI" id="CHEBI:29950"/>
        <dbReference type="ChEBI" id="CHEBI:57287"/>
        <dbReference type="ChEBI" id="CHEBI:57379"/>
        <dbReference type="ChEBI" id="CHEBI:74151"/>
        <dbReference type="EC" id="2.3.1.225"/>
    </reaction>
</comment>
<dbReference type="AlphaFoldDB" id="G0R1H1"/>
<keyword evidence="3 7" id="KW-0812">Transmembrane</keyword>
<evidence type="ECO:0000259" key="8">
    <source>
        <dbReference type="Pfam" id="PF01529"/>
    </source>
</evidence>
<dbReference type="PANTHER" id="PTHR12246">
    <property type="entry name" value="PALMITOYLTRANSFERASE ZDHHC16"/>
    <property type="match status" value="1"/>
</dbReference>
<keyword evidence="10" id="KW-1185">Reference proteome</keyword>
<evidence type="ECO:0000313" key="10">
    <source>
        <dbReference type="Proteomes" id="UP000008983"/>
    </source>
</evidence>
<dbReference type="Pfam" id="PF01529">
    <property type="entry name" value="DHHC"/>
    <property type="match status" value="1"/>
</dbReference>
<keyword evidence="5 7" id="KW-0472">Membrane</keyword>
<feature type="transmembrane region" description="Helical" evidence="7">
    <location>
        <begin position="46"/>
        <end position="64"/>
    </location>
</feature>
<gene>
    <name evidence="9" type="ORF">IMG5_170560</name>
</gene>
<name>G0R1H1_ICHMU</name>
<feature type="transmembrane region" description="Helical" evidence="7">
    <location>
        <begin position="7"/>
        <end position="34"/>
    </location>
</feature>
<evidence type="ECO:0000256" key="2">
    <source>
        <dbReference type="ARBA" id="ARBA00022679"/>
    </source>
</evidence>
<dbReference type="OMA" id="CKECIFR"/>